<dbReference type="SUPFAM" id="SSF55486">
    <property type="entry name" value="Metalloproteases ('zincins'), catalytic domain"/>
    <property type="match status" value="1"/>
</dbReference>
<evidence type="ECO:0000259" key="3">
    <source>
        <dbReference type="Pfam" id="PF05572"/>
    </source>
</evidence>
<evidence type="ECO:0000313" key="4">
    <source>
        <dbReference type="EMBL" id="ORY15071.1"/>
    </source>
</evidence>
<feature type="domain" description="Peptidase M43 pregnancy-associated plasma-A" evidence="3">
    <location>
        <begin position="150"/>
        <end position="208"/>
    </location>
</feature>
<comment type="caution">
    <text evidence="4">The sequence shown here is derived from an EMBL/GenBank/DDBJ whole genome shotgun (WGS) entry which is preliminary data.</text>
</comment>
<dbReference type="Pfam" id="PF05572">
    <property type="entry name" value="Peptidase_M43"/>
    <property type="match status" value="1"/>
</dbReference>
<name>A0A1Y1ZXU1_9PLEO</name>
<dbReference type="STRING" id="1231657.A0A1Y1ZXU1"/>
<dbReference type="EMBL" id="MCFA01000028">
    <property type="protein sequence ID" value="ORY15071.1"/>
    <property type="molecule type" value="Genomic_DNA"/>
</dbReference>
<evidence type="ECO:0000256" key="1">
    <source>
        <dbReference type="ARBA" id="ARBA00008721"/>
    </source>
</evidence>
<proteinExistence type="inferred from homology"/>
<protein>
    <recommendedName>
        <fullName evidence="3">Peptidase M43 pregnancy-associated plasma-A domain-containing protein</fullName>
    </recommendedName>
</protein>
<reference evidence="4 5" key="1">
    <citation type="submission" date="2016-07" db="EMBL/GenBank/DDBJ databases">
        <title>Pervasive Adenine N6-methylation of Active Genes in Fungi.</title>
        <authorList>
            <consortium name="DOE Joint Genome Institute"/>
            <person name="Mondo S.J."/>
            <person name="Dannebaum R.O."/>
            <person name="Kuo R.C."/>
            <person name="Labutti K."/>
            <person name="Haridas S."/>
            <person name="Kuo A."/>
            <person name="Salamov A."/>
            <person name="Ahrendt S.R."/>
            <person name="Lipzen A."/>
            <person name="Sullivan W."/>
            <person name="Andreopoulos W.B."/>
            <person name="Clum A."/>
            <person name="Lindquist E."/>
            <person name="Daum C."/>
            <person name="Ramamoorthy G.K."/>
            <person name="Gryganskyi A."/>
            <person name="Culley D."/>
            <person name="Magnuson J.K."/>
            <person name="James T.Y."/>
            <person name="O'Malley M.A."/>
            <person name="Stajich J.E."/>
            <person name="Spatafora J.W."/>
            <person name="Visel A."/>
            <person name="Grigoriev I.V."/>
        </authorList>
    </citation>
    <scope>NUCLEOTIDE SEQUENCE [LARGE SCALE GENOMIC DNA]</scope>
    <source>
        <strain evidence="4 5">CBS 115471</strain>
    </source>
</reference>
<organism evidence="4 5">
    <name type="scientific">Clohesyomyces aquaticus</name>
    <dbReference type="NCBI Taxonomy" id="1231657"/>
    <lineage>
        <taxon>Eukaryota</taxon>
        <taxon>Fungi</taxon>
        <taxon>Dikarya</taxon>
        <taxon>Ascomycota</taxon>
        <taxon>Pezizomycotina</taxon>
        <taxon>Dothideomycetes</taxon>
        <taxon>Pleosporomycetidae</taxon>
        <taxon>Pleosporales</taxon>
        <taxon>Lindgomycetaceae</taxon>
        <taxon>Clohesyomyces</taxon>
    </lineage>
</organism>
<evidence type="ECO:0000313" key="5">
    <source>
        <dbReference type="Proteomes" id="UP000193144"/>
    </source>
</evidence>
<dbReference type="InterPro" id="IPR024079">
    <property type="entry name" value="MetalloPept_cat_dom_sf"/>
</dbReference>
<keyword evidence="5" id="KW-1185">Reference proteome</keyword>
<dbReference type="OrthoDB" id="406838at2759"/>
<evidence type="ECO:0000256" key="2">
    <source>
        <dbReference type="SAM" id="MobiDB-lite"/>
    </source>
</evidence>
<dbReference type="InterPro" id="IPR008754">
    <property type="entry name" value="Peptidase_M43"/>
</dbReference>
<comment type="similarity">
    <text evidence="1">Belongs to the peptidase M43B family.</text>
</comment>
<sequence>MSFQGPTTKEILLDAVTQTVGEHALDTIQPSEDVSPPSDSIDPADNFVPPCSTQRPVPIALRNGPADIMVGLDNECPRWAPGSVIPWTAWRQGFKTDEDANFATDHLKMAAEKWNSFNIGVTFEWVPLAKDATFVLCHGGSNGSTLAEAFFPNANDLSYLLVYNAAFSLRGWKENMWKIFTHELGHVLGLRHEFAMDTNPKTGEVFETKKAVQLGPRNESSVMVYGRKPPEIQQSDVDSTKEFYALVDDAEGNPPRVGLTDVRDYTPM</sequence>
<gene>
    <name evidence="4" type="ORF">BCR34DRAFT_644360</name>
</gene>
<accession>A0A1Y1ZXU1</accession>
<dbReference type="AlphaFoldDB" id="A0A1Y1ZXU1"/>
<dbReference type="Gene3D" id="3.40.390.10">
    <property type="entry name" value="Collagenase (Catalytic Domain)"/>
    <property type="match status" value="1"/>
</dbReference>
<feature type="region of interest" description="Disordered" evidence="2">
    <location>
        <begin position="28"/>
        <end position="47"/>
    </location>
</feature>
<dbReference type="GO" id="GO:0008237">
    <property type="term" value="F:metallopeptidase activity"/>
    <property type="evidence" value="ECO:0007669"/>
    <property type="project" value="InterPro"/>
</dbReference>
<dbReference type="Proteomes" id="UP000193144">
    <property type="component" value="Unassembled WGS sequence"/>
</dbReference>